<dbReference type="InterPro" id="IPR000182">
    <property type="entry name" value="GNAT_dom"/>
</dbReference>
<keyword evidence="2" id="KW-0808">Transferase</keyword>
<keyword evidence="3" id="KW-1185">Reference proteome</keyword>
<sequence length="210" mass="22650">MSGQALFAAYKQAAGAGADLVIPVGQPVEALLRPIATASARINLNDARLLSEWRNRFVKSFLTEFDSHETRTANWLAGAVARDPGKILFMVDTLDGRSVGHVGLGFIDWDKGYVEADAIVRGGDCRKGLMTLALQALLHWARAGLGLDDAWVRVRSDNPAVAFYQKAGFSEVKRVALASSSADGQVTWVEDPTAGSDAPALVYMRYQAPE</sequence>
<feature type="domain" description="N-acetyltransferase" evidence="1">
    <location>
        <begin position="30"/>
        <end position="209"/>
    </location>
</feature>
<protein>
    <submittedName>
        <fullName evidence="2">Aminotransferase</fullName>
    </submittedName>
</protein>
<reference evidence="2" key="1">
    <citation type="submission" date="2017-10" db="EMBL/GenBank/DDBJ databases">
        <title>Massilia psychrophilum sp. nov., a novel purple-pigmented bacterium isolated from Tianshan glacier, Xinjiang Municipality, China.</title>
        <authorList>
            <person name="Wang H."/>
        </authorList>
    </citation>
    <scope>NUCLEOTIDE SEQUENCE [LARGE SCALE GENOMIC DNA]</scope>
    <source>
        <strain evidence="2">B2</strain>
    </source>
</reference>
<keyword evidence="2" id="KW-0032">Aminotransferase</keyword>
<dbReference type="GO" id="GO:0016747">
    <property type="term" value="F:acyltransferase activity, transferring groups other than amino-acyl groups"/>
    <property type="evidence" value="ECO:0007669"/>
    <property type="project" value="InterPro"/>
</dbReference>
<dbReference type="RefSeq" id="WP_099875619.1">
    <property type="nucleotide sequence ID" value="NZ_CP024608.1"/>
</dbReference>
<evidence type="ECO:0000313" key="3">
    <source>
        <dbReference type="Proteomes" id="UP000229897"/>
    </source>
</evidence>
<dbReference type="EMBL" id="CP024608">
    <property type="protein sequence ID" value="ATQ75664.1"/>
    <property type="molecule type" value="Genomic_DNA"/>
</dbReference>
<accession>A0A2D2DL14</accession>
<organism evidence="2 3">
    <name type="scientific">Massilia violaceinigra</name>
    <dbReference type="NCBI Taxonomy" id="2045208"/>
    <lineage>
        <taxon>Bacteria</taxon>
        <taxon>Pseudomonadati</taxon>
        <taxon>Pseudomonadota</taxon>
        <taxon>Betaproteobacteria</taxon>
        <taxon>Burkholderiales</taxon>
        <taxon>Oxalobacteraceae</taxon>
        <taxon>Telluria group</taxon>
        <taxon>Massilia</taxon>
    </lineage>
</organism>
<name>A0A2D2DL14_9BURK</name>
<dbReference type="KEGG" id="mass:CR152_14860"/>
<evidence type="ECO:0000313" key="2">
    <source>
        <dbReference type="EMBL" id="ATQ75664.1"/>
    </source>
</evidence>
<dbReference type="OrthoDB" id="8777065at2"/>
<dbReference type="PROSITE" id="PS51186">
    <property type="entry name" value="GNAT"/>
    <property type="match status" value="1"/>
</dbReference>
<gene>
    <name evidence="2" type="ORF">CR152_14860</name>
</gene>
<proteinExistence type="predicted"/>
<dbReference type="SUPFAM" id="SSF55729">
    <property type="entry name" value="Acyl-CoA N-acyltransferases (Nat)"/>
    <property type="match status" value="1"/>
</dbReference>
<dbReference type="Proteomes" id="UP000229897">
    <property type="component" value="Chromosome"/>
</dbReference>
<dbReference type="Pfam" id="PF13302">
    <property type="entry name" value="Acetyltransf_3"/>
    <property type="match status" value="1"/>
</dbReference>
<dbReference type="AlphaFoldDB" id="A0A2D2DL14"/>
<evidence type="ECO:0000259" key="1">
    <source>
        <dbReference type="PROSITE" id="PS51186"/>
    </source>
</evidence>
<dbReference type="GO" id="GO:0008483">
    <property type="term" value="F:transaminase activity"/>
    <property type="evidence" value="ECO:0007669"/>
    <property type="project" value="UniProtKB-KW"/>
</dbReference>
<dbReference type="Gene3D" id="3.40.630.30">
    <property type="match status" value="1"/>
</dbReference>
<dbReference type="InterPro" id="IPR016181">
    <property type="entry name" value="Acyl_CoA_acyltransferase"/>
</dbReference>